<dbReference type="InterPro" id="IPR023213">
    <property type="entry name" value="CAT-like_dom_sf"/>
</dbReference>
<organism evidence="1 2">
    <name type="scientific">Anaerostipes rhamnosivorans</name>
    <dbReference type="NCBI Taxonomy" id="1229621"/>
    <lineage>
        <taxon>Bacteria</taxon>
        <taxon>Bacillati</taxon>
        <taxon>Bacillota</taxon>
        <taxon>Clostridia</taxon>
        <taxon>Lachnospirales</taxon>
        <taxon>Lachnospiraceae</taxon>
        <taxon>Anaerostipes</taxon>
    </lineage>
</organism>
<dbReference type="InterPro" id="IPR001707">
    <property type="entry name" value="Cmp_AcTrfase"/>
</dbReference>
<dbReference type="PANTHER" id="PTHR38474">
    <property type="entry name" value="SLR0299 PROTEIN"/>
    <property type="match status" value="1"/>
</dbReference>
<gene>
    <name evidence="1" type="ORF">AR1Y2_3301</name>
</gene>
<dbReference type="SUPFAM" id="SSF52777">
    <property type="entry name" value="CoA-dependent acyltransferases"/>
    <property type="match status" value="1"/>
</dbReference>
<dbReference type="SMART" id="SM01059">
    <property type="entry name" value="CAT"/>
    <property type="match status" value="1"/>
</dbReference>
<evidence type="ECO:0000313" key="1">
    <source>
        <dbReference type="EMBL" id="QCP36755.1"/>
    </source>
</evidence>
<name>A0A4P8IIP4_9FIRM</name>
<dbReference type="OrthoDB" id="9801766at2"/>
<dbReference type="PANTHER" id="PTHR38474:SF1">
    <property type="entry name" value="SLR0299 PROTEIN"/>
    <property type="match status" value="1"/>
</dbReference>
<dbReference type="EMBL" id="CP040058">
    <property type="protein sequence ID" value="QCP36755.1"/>
    <property type="molecule type" value="Genomic_DNA"/>
</dbReference>
<dbReference type="Pfam" id="PF00302">
    <property type="entry name" value="CAT"/>
    <property type="match status" value="1"/>
</dbReference>
<keyword evidence="2" id="KW-1185">Reference proteome</keyword>
<dbReference type="Proteomes" id="UP000298653">
    <property type="component" value="Chromosome"/>
</dbReference>
<reference evidence="1 2" key="1">
    <citation type="submission" date="2019-05" db="EMBL/GenBank/DDBJ databases">
        <title>Complete genome sequencing of Anaerostipes rhamnosivorans.</title>
        <authorList>
            <person name="Bui T.P.N."/>
            <person name="de Vos W.M."/>
        </authorList>
    </citation>
    <scope>NUCLEOTIDE SEQUENCE [LARGE SCALE GENOMIC DNA]</scope>
    <source>
        <strain evidence="1 2">1y2</strain>
    </source>
</reference>
<dbReference type="AlphaFoldDB" id="A0A4P8IIP4"/>
<proteinExistence type="predicted"/>
<dbReference type="RefSeq" id="WP_137329931.1">
    <property type="nucleotide sequence ID" value="NZ_CP040058.1"/>
</dbReference>
<keyword evidence="1" id="KW-0808">Transferase</keyword>
<sequence length="211" mass="24274">MDYKYLRMEDCKRKEHFEYFNSLSYPYVGLTVNIDITSLLNTTKAENLPFFLTICYCVSKAANGIPEFRQRILHHKIIEFDNCKTSHTLALEDGTYCYCTLDSTVPFSEFLPYAVREQEAAKQNRTINEDDDICGKIFISSLPWISYTSLVQPVPIPADSNPRITWGKYFVQEGKVMMPVSVLCHHGLVDGIHIADFYKLLDKHILAICQP</sequence>
<dbReference type="GO" id="GO:0008811">
    <property type="term" value="F:chloramphenicol O-acetyltransferase activity"/>
    <property type="evidence" value="ECO:0007669"/>
    <property type="project" value="InterPro"/>
</dbReference>
<protein>
    <submittedName>
        <fullName evidence="1">Chloramphenicol acetyltransferase</fullName>
    </submittedName>
</protein>
<dbReference type="KEGG" id="arf:AR1Y2_3301"/>
<accession>A0A4P8IIP4</accession>
<evidence type="ECO:0000313" key="2">
    <source>
        <dbReference type="Proteomes" id="UP000298653"/>
    </source>
</evidence>
<dbReference type="Gene3D" id="3.30.559.10">
    <property type="entry name" value="Chloramphenicol acetyltransferase-like domain"/>
    <property type="match status" value="1"/>
</dbReference>